<sequence>MRASSSSSNVGIRLPSPSNLLRCSRGASSETFILRFTSLVEDMMMVELSKVLRTPVAEISSKREFFGAPQQEVEKKAYSQEGCAHVKEFQEGGFQTKETYTIDSTLMDDEGISVDDEVLVDIELRAEADAQEAARKTQSEESLVDPIFYADTSTAQIPVDDYADVKFNIVYDNENLRIKVNEYFPSMENFRMALRQHGIKKGFQVHKIKTDKTRYRAECKAEGCPWRIVARKLRDGPTVVINMMPQEHNCISTSNPVTSMASQSWVAEMAADWLRESPELGAKELQEKLQEVYSVETLYNFRAELLSLCPGSVVEICTKICGDDVHFNKLFFALEQCIDGFKTGCRPDIALNYTDLAGIYSGKLACACALDVIQQLNTQIRSLRNIKVSKCGLQTGEVSGSSQDMVPWRHVVDLDEHTCSCGEWQLTKKPCLHALAWITTETNADVESFVHDYYFVEWFRAAYSGIVPPMTDSGLALASGGTWFQPRQARNLAQCEQLKLNIVRRVARLHCPKKRKRCQAEEGRKVEYDAN</sequence>
<comment type="caution">
    <text evidence="6">The sequence shown here is derived from an EMBL/GenBank/DDBJ whole genome shotgun (WGS) entry which is preliminary data.</text>
</comment>
<dbReference type="Proteomes" id="UP000604825">
    <property type="component" value="Unassembled WGS sequence"/>
</dbReference>
<organism evidence="6 7">
    <name type="scientific">Miscanthus lutarioriparius</name>
    <dbReference type="NCBI Taxonomy" id="422564"/>
    <lineage>
        <taxon>Eukaryota</taxon>
        <taxon>Viridiplantae</taxon>
        <taxon>Streptophyta</taxon>
        <taxon>Embryophyta</taxon>
        <taxon>Tracheophyta</taxon>
        <taxon>Spermatophyta</taxon>
        <taxon>Magnoliopsida</taxon>
        <taxon>Liliopsida</taxon>
        <taxon>Poales</taxon>
        <taxon>Poaceae</taxon>
        <taxon>PACMAD clade</taxon>
        <taxon>Panicoideae</taxon>
        <taxon>Andropogonodae</taxon>
        <taxon>Andropogoneae</taxon>
        <taxon>Saccharinae</taxon>
        <taxon>Miscanthus</taxon>
    </lineage>
</organism>
<evidence type="ECO:0000313" key="6">
    <source>
        <dbReference type="EMBL" id="CAD6269863.1"/>
    </source>
</evidence>
<dbReference type="InterPro" id="IPR007527">
    <property type="entry name" value="Znf_SWIM"/>
</dbReference>
<dbReference type="EMBL" id="CAJGYO010000015">
    <property type="protein sequence ID" value="CAD6269863.1"/>
    <property type="molecule type" value="Genomic_DNA"/>
</dbReference>
<keyword evidence="1" id="KW-0479">Metal-binding</keyword>
<feature type="domain" description="SWIM-type" evidence="5">
    <location>
        <begin position="410"/>
        <end position="442"/>
    </location>
</feature>
<proteinExistence type="predicted"/>
<dbReference type="InterPro" id="IPR006564">
    <property type="entry name" value="Znf_PMZ"/>
</dbReference>
<dbReference type="Pfam" id="PF04434">
    <property type="entry name" value="SWIM"/>
    <property type="match status" value="1"/>
</dbReference>
<reference evidence="6" key="1">
    <citation type="submission" date="2020-10" db="EMBL/GenBank/DDBJ databases">
        <authorList>
            <person name="Han B."/>
            <person name="Lu T."/>
            <person name="Zhao Q."/>
            <person name="Huang X."/>
            <person name="Zhao Y."/>
        </authorList>
    </citation>
    <scope>NUCLEOTIDE SEQUENCE</scope>
</reference>
<evidence type="ECO:0000256" key="3">
    <source>
        <dbReference type="ARBA" id="ARBA00022833"/>
    </source>
</evidence>
<evidence type="ECO:0000313" key="7">
    <source>
        <dbReference type="Proteomes" id="UP000604825"/>
    </source>
</evidence>
<evidence type="ECO:0000259" key="5">
    <source>
        <dbReference type="PROSITE" id="PS50966"/>
    </source>
</evidence>
<keyword evidence="7" id="KW-1185">Reference proteome</keyword>
<keyword evidence="3" id="KW-0862">Zinc</keyword>
<dbReference type="PANTHER" id="PTHR31973">
    <property type="entry name" value="POLYPROTEIN, PUTATIVE-RELATED"/>
    <property type="match status" value="1"/>
</dbReference>
<dbReference type="GO" id="GO:0008270">
    <property type="term" value="F:zinc ion binding"/>
    <property type="evidence" value="ECO:0007669"/>
    <property type="project" value="UniProtKB-KW"/>
</dbReference>
<gene>
    <name evidence="6" type="ORF">NCGR_LOCUS53160</name>
</gene>
<dbReference type="InterPro" id="IPR004332">
    <property type="entry name" value="Transposase_MuDR"/>
</dbReference>
<dbReference type="AlphaFoldDB" id="A0A811RJ47"/>
<name>A0A811RJ47_9POAL</name>
<dbReference type="OrthoDB" id="631094at2759"/>
<evidence type="ECO:0000256" key="2">
    <source>
        <dbReference type="ARBA" id="ARBA00022771"/>
    </source>
</evidence>
<keyword evidence="2 4" id="KW-0863">Zinc-finger</keyword>
<dbReference type="Pfam" id="PF03108">
    <property type="entry name" value="DBD_Tnp_Mut"/>
    <property type="match status" value="1"/>
</dbReference>
<dbReference type="PANTHER" id="PTHR31973:SF195">
    <property type="entry name" value="MUDR FAMILY TRANSPOSASE"/>
    <property type="match status" value="1"/>
</dbReference>
<accession>A0A811RJ47</accession>
<evidence type="ECO:0000256" key="1">
    <source>
        <dbReference type="ARBA" id="ARBA00022723"/>
    </source>
</evidence>
<dbReference type="SMART" id="SM00575">
    <property type="entry name" value="ZnF_PMZ"/>
    <property type="match status" value="1"/>
</dbReference>
<protein>
    <recommendedName>
        <fullName evidence="5">SWIM-type domain-containing protein</fullName>
    </recommendedName>
</protein>
<dbReference type="PROSITE" id="PS50966">
    <property type="entry name" value="ZF_SWIM"/>
    <property type="match status" value="1"/>
</dbReference>
<evidence type="ECO:0000256" key="4">
    <source>
        <dbReference type="PROSITE-ProRule" id="PRU00325"/>
    </source>
</evidence>